<gene>
    <name evidence="2" type="ORF">DAEQUDRAFT_159024</name>
</gene>
<evidence type="ECO:0000313" key="2">
    <source>
        <dbReference type="EMBL" id="KZT63284.1"/>
    </source>
</evidence>
<dbReference type="EMBL" id="KV429202">
    <property type="protein sequence ID" value="KZT63284.1"/>
    <property type="molecule type" value="Genomic_DNA"/>
</dbReference>
<evidence type="ECO:0008006" key="4">
    <source>
        <dbReference type="Google" id="ProtNLM"/>
    </source>
</evidence>
<name>A0A165KL87_9APHY</name>
<feature type="compositionally biased region" description="Polar residues" evidence="1">
    <location>
        <begin position="13"/>
        <end position="26"/>
    </location>
</feature>
<feature type="compositionally biased region" description="Basic and acidic residues" evidence="1">
    <location>
        <begin position="44"/>
        <end position="63"/>
    </location>
</feature>
<accession>A0A165KL87</accession>
<feature type="compositionally biased region" description="Polar residues" evidence="1">
    <location>
        <begin position="213"/>
        <end position="231"/>
    </location>
</feature>
<dbReference type="OrthoDB" id="3261714at2759"/>
<organism evidence="2 3">
    <name type="scientific">Daedalea quercina L-15889</name>
    <dbReference type="NCBI Taxonomy" id="1314783"/>
    <lineage>
        <taxon>Eukaryota</taxon>
        <taxon>Fungi</taxon>
        <taxon>Dikarya</taxon>
        <taxon>Basidiomycota</taxon>
        <taxon>Agaricomycotina</taxon>
        <taxon>Agaricomycetes</taxon>
        <taxon>Polyporales</taxon>
        <taxon>Fomitopsis</taxon>
    </lineage>
</organism>
<evidence type="ECO:0000313" key="3">
    <source>
        <dbReference type="Proteomes" id="UP000076727"/>
    </source>
</evidence>
<feature type="region of interest" description="Disordered" evidence="1">
    <location>
        <begin position="302"/>
        <end position="323"/>
    </location>
</feature>
<dbReference type="Proteomes" id="UP000076727">
    <property type="component" value="Unassembled WGS sequence"/>
</dbReference>
<feature type="region of interest" description="Disordered" evidence="1">
    <location>
        <begin position="1"/>
        <end position="290"/>
    </location>
</feature>
<proteinExistence type="predicted"/>
<feature type="compositionally biased region" description="Basic and acidic residues" evidence="1">
    <location>
        <begin position="249"/>
        <end position="258"/>
    </location>
</feature>
<reference evidence="2 3" key="1">
    <citation type="journal article" date="2016" name="Mol. Biol. Evol.">
        <title>Comparative Genomics of Early-Diverging Mushroom-Forming Fungi Provides Insights into the Origins of Lignocellulose Decay Capabilities.</title>
        <authorList>
            <person name="Nagy L.G."/>
            <person name="Riley R."/>
            <person name="Tritt A."/>
            <person name="Adam C."/>
            <person name="Daum C."/>
            <person name="Floudas D."/>
            <person name="Sun H."/>
            <person name="Yadav J.S."/>
            <person name="Pangilinan J."/>
            <person name="Larsson K.H."/>
            <person name="Matsuura K."/>
            <person name="Barry K."/>
            <person name="Labutti K."/>
            <person name="Kuo R."/>
            <person name="Ohm R.A."/>
            <person name="Bhattacharya S.S."/>
            <person name="Shirouzu T."/>
            <person name="Yoshinaga Y."/>
            <person name="Martin F.M."/>
            <person name="Grigoriev I.V."/>
            <person name="Hibbett D.S."/>
        </authorList>
    </citation>
    <scope>NUCLEOTIDE SEQUENCE [LARGE SCALE GENOMIC DNA]</scope>
    <source>
        <strain evidence="2 3">L-15889</strain>
    </source>
</reference>
<feature type="compositionally biased region" description="Polar residues" evidence="1">
    <location>
        <begin position="174"/>
        <end position="190"/>
    </location>
</feature>
<feature type="compositionally biased region" description="Low complexity" evidence="1">
    <location>
        <begin position="131"/>
        <end position="148"/>
    </location>
</feature>
<sequence>MSARVPFMPQRPASRQQPENTISTAHDSFRPTGLLPGNVTKSSDSSHDTPPSRDAHIPTRHSAEAALKAANNKPLNLAGLAKRKPVPQANGNSGAGPTRKSFDGSGGDSRAPKPFLPPSQAHRLSAPRPSSPLFSGSTSSGSNLVSTNGFRPPMLPVPSKLQATMSGDELSANLAHTTTSGTRVVSSASTEDGDTAEEPSGRGDRYEGLYSLGFNSTERGNSGRRTASQPSLEKINEAEDEEEDTGSARPERLLRGFPDDTEPGSDDSQPQATQHGLRRSTKRIHQPEFDEDEFAYGTHAKRYKPDGHAHDGFAAPYSRGPTPDIRGYIAPDDYGHRAPSEPRAPERPYSRMSEVHVQQQPAALDPGGRGEALYKLLGQELTVFVEGHVDAYEEAKKKWSECSMEEWRAGADELTTKFAKMLDFVKGHMSCVQGFIHVTR</sequence>
<dbReference type="AlphaFoldDB" id="A0A165KL87"/>
<keyword evidence="3" id="KW-1185">Reference proteome</keyword>
<feature type="compositionally biased region" description="Low complexity" evidence="1">
    <location>
        <begin position="64"/>
        <end position="80"/>
    </location>
</feature>
<protein>
    <recommendedName>
        <fullName evidence="4">Extracellular mutant protein 11 C-terminal domain-containing protein</fullName>
    </recommendedName>
</protein>
<evidence type="ECO:0000256" key="1">
    <source>
        <dbReference type="SAM" id="MobiDB-lite"/>
    </source>
</evidence>